<gene>
    <name evidence="2" type="ORF">E6W36_10390</name>
</gene>
<reference evidence="3" key="1">
    <citation type="submission" date="2019-04" db="EMBL/GenBank/DDBJ databases">
        <title>Complete genome sequence of Sphingomonas sp. W1-2-3.</title>
        <authorList>
            <person name="Im W.T."/>
        </authorList>
    </citation>
    <scope>NUCLEOTIDE SEQUENCE [LARGE SCALE GENOMIC DNA]</scope>
    <source>
        <strain evidence="3">W1-2-3</strain>
    </source>
</reference>
<dbReference type="Proteomes" id="UP000298714">
    <property type="component" value="Chromosome"/>
</dbReference>
<proteinExistence type="predicted"/>
<name>A0A4D7C413_9SPHN</name>
<sequence length="178" mass="20281">MDAARLRSLSPQEGQALSQSIHARAAVPEYQYLYQCYPILDAYLAGQNPELYLHRWLEFVNSEPMLTLVRQVTGLPDLRKADAQATLFARQQFLGLHTDGFKEEGWRVAYVLNLTPDWHENFGGYLLFYDEDGDIAGGLMPRYNCLNLLAVPQRHAVSYVPPFAPNARFALTGWFRDA</sequence>
<dbReference type="GO" id="GO:0006449">
    <property type="term" value="P:regulation of translational termination"/>
    <property type="evidence" value="ECO:0007669"/>
    <property type="project" value="TreeGrafter"/>
</dbReference>
<keyword evidence="3" id="KW-1185">Reference proteome</keyword>
<evidence type="ECO:0000259" key="1">
    <source>
        <dbReference type="Pfam" id="PF13661"/>
    </source>
</evidence>
<evidence type="ECO:0000313" key="3">
    <source>
        <dbReference type="Proteomes" id="UP000298714"/>
    </source>
</evidence>
<dbReference type="InterPro" id="IPR039558">
    <property type="entry name" value="TPA1/OFD1_N"/>
</dbReference>
<dbReference type="Pfam" id="PF13661">
    <property type="entry name" value="2OG-FeII_Oxy_4"/>
    <property type="match status" value="1"/>
</dbReference>
<dbReference type="GO" id="GO:0031543">
    <property type="term" value="F:peptidyl-proline dioxygenase activity"/>
    <property type="evidence" value="ECO:0007669"/>
    <property type="project" value="TreeGrafter"/>
</dbReference>
<dbReference type="Gene3D" id="2.60.120.620">
    <property type="entry name" value="q2cbj1_9rhob like domain"/>
    <property type="match status" value="1"/>
</dbReference>
<dbReference type="PANTHER" id="PTHR12117">
    <property type="entry name" value="HISTONE ACETYLTRANSFERASE COMPLEX"/>
    <property type="match status" value="1"/>
</dbReference>
<dbReference type="InterPro" id="IPR051842">
    <property type="entry name" value="uS12_prolyl_hydroxylase"/>
</dbReference>
<dbReference type="AlphaFoldDB" id="A0A4D7C413"/>
<dbReference type="EMBL" id="CP039704">
    <property type="protein sequence ID" value="QCI79801.1"/>
    <property type="molecule type" value="Genomic_DNA"/>
</dbReference>
<dbReference type="PANTHER" id="PTHR12117:SF0">
    <property type="entry name" value="PROLYL 3-HYDROXYLASE OGFOD1"/>
    <property type="match status" value="1"/>
</dbReference>
<dbReference type="KEGG" id="hgn:E6W36_10390"/>
<accession>A0A4D7C413</accession>
<dbReference type="GO" id="GO:0005737">
    <property type="term" value="C:cytoplasm"/>
    <property type="evidence" value="ECO:0007669"/>
    <property type="project" value="TreeGrafter"/>
</dbReference>
<evidence type="ECO:0000313" key="2">
    <source>
        <dbReference type="EMBL" id="QCI79801.1"/>
    </source>
</evidence>
<organism evidence="2 3">
    <name type="scientific">Hankyongella ginsenosidimutans</name>
    <dbReference type="NCBI Taxonomy" id="1763828"/>
    <lineage>
        <taxon>Bacteria</taxon>
        <taxon>Pseudomonadati</taxon>
        <taxon>Pseudomonadota</taxon>
        <taxon>Alphaproteobacteria</taxon>
        <taxon>Sphingomonadales</taxon>
        <taxon>Sphingomonadaceae</taxon>
        <taxon>Hankyongella</taxon>
    </lineage>
</organism>
<protein>
    <recommendedName>
        <fullName evidence="1">Prolyl 3,4-dihydroxylase TPA1/OFD1 N-terminal domain-containing protein</fullName>
    </recommendedName>
</protein>
<feature type="domain" description="Prolyl 3,4-dihydroxylase TPA1/OFD1 N-terminal" evidence="1">
    <location>
        <begin position="84"/>
        <end position="176"/>
    </location>
</feature>
<dbReference type="RefSeq" id="WP_222872624.1">
    <property type="nucleotide sequence ID" value="NZ_CP039704.1"/>
</dbReference>